<reference evidence="1" key="1">
    <citation type="submission" date="2022-05" db="EMBL/GenBank/DDBJ databases">
        <title>The Musa troglodytarum L. genome provides insights into the mechanism of non-climacteric behaviour and enrichment of carotenoids.</title>
        <authorList>
            <person name="Wang J."/>
        </authorList>
    </citation>
    <scope>NUCLEOTIDE SEQUENCE</scope>
    <source>
        <tissue evidence="1">Leaf</tissue>
    </source>
</reference>
<organism evidence="1 2">
    <name type="scientific">Musa troglodytarum</name>
    <name type="common">fe'i banana</name>
    <dbReference type="NCBI Taxonomy" id="320322"/>
    <lineage>
        <taxon>Eukaryota</taxon>
        <taxon>Viridiplantae</taxon>
        <taxon>Streptophyta</taxon>
        <taxon>Embryophyta</taxon>
        <taxon>Tracheophyta</taxon>
        <taxon>Spermatophyta</taxon>
        <taxon>Magnoliopsida</taxon>
        <taxon>Liliopsida</taxon>
        <taxon>Zingiberales</taxon>
        <taxon>Musaceae</taxon>
        <taxon>Musa</taxon>
    </lineage>
</organism>
<evidence type="ECO:0000313" key="1">
    <source>
        <dbReference type="EMBL" id="URD98248.1"/>
    </source>
</evidence>
<proteinExistence type="predicted"/>
<sequence>MFKSSFSSPLLHVHVSHFNPSVADLALQPQLCPSFRPNLCRRVESSHCMKALVKEKDDEKNPSTDGGKEK</sequence>
<evidence type="ECO:0000313" key="2">
    <source>
        <dbReference type="Proteomes" id="UP001055439"/>
    </source>
</evidence>
<name>A0A9E7JYP7_9LILI</name>
<dbReference type="Proteomes" id="UP001055439">
    <property type="component" value="Chromosome 4"/>
</dbReference>
<keyword evidence="2" id="KW-1185">Reference proteome</keyword>
<dbReference type="AlphaFoldDB" id="A0A9E7JYP7"/>
<dbReference type="EMBL" id="CP097506">
    <property type="protein sequence ID" value="URD98248.1"/>
    <property type="molecule type" value="Genomic_DNA"/>
</dbReference>
<protein>
    <submittedName>
        <fullName evidence="1">Uncharacterized protein</fullName>
    </submittedName>
</protein>
<accession>A0A9E7JYP7</accession>
<gene>
    <name evidence="1" type="ORF">MUK42_29767</name>
</gene>